<evidence type="ECO:0000256" key="4">
    <source>
        <dbReference type="ARBA" id="ARBA00022679"/>
    </source>
</evidence>
<evidence type="ECO:0000259" key="11">
    <source>
        <dbReference type="Pfam" id="PF04101"/>
    </source>
</evidence>
<keyword evidence="7" id="KW-0472">Membrane</keyword>
<keyword evidence="9" id="KW-0961">Cell wall biogenesis/degradation</keyword>
<proteinExistence type="inferred from homology"/>
<evidence type="ECO:0000256" key="7">
    <source>
        <dbReference type="ARBA" id="ARBA00023136"/>
    </source>
</evidence>
<evidence type="ECO:0000259" key="10">
    <source>
        <dbReference type="Pfam" id="PF03033"/>
    </source>
</evidence>
<dbReference type="InterPro" id="IPR006009">
    <property type="entry name" value="GlcNAc_MurG"/>
</dbReference>
<dbReference type="CDD" id="cd03785">
    <property type="entry name" value="GT28_MurG"/>
    <property type="match status" value="1"/>
</dbReference>
<keyword evidence="2" id="KW-0132">Cell division</keyword>
<evidence type="ECO:0000256" key="2">
    <source>
        <dbReference type="ARBA" id="ARBA00022618"/>
    </source>
</evidence>
<keyword evidence="6" id="KW-0573">Peptidoglycan synthesis</keyword>
<protein>
    <submittedName>
        <fullName evidence="12">Unannotated protein</fullName>
    </submittedName>
</protein>
<evidence type="ECO:0000256" key="9">
    <source>
        <dbReference type="ARBA" id="ARBA00023316"/>
    </source>
</evidence>
<evidence type="ECO:0000313" key="12">
    <source>
        <dbReference type="EMBL" id="CAB4702671.1"/>
    </source>
</evidence>
<dbReference type="GO" id="GO:0005975">
    <property type="term" value="P:carbohydrate metabolic process"/>
    <property type="evidence" value="ECO:0007669"/>
    <property type="project" value="InterPro"/>
</dbReference>
<dbReference type="GO" id="GO:0071555">
    <property type="term" value="P:cell wall organization"/>
    <property type="evidence" value="ECO:0007669"/>
    <property type="project" value="UniProtKB-KW"/>
</dbReference>
<name>A0A6J6PTD1_9ZZZZ</name>
<dbReference type="Gene3D" id="3.40.50.2000">
    <property type="entry name" value="Glycogen Phosphorylase B"/>
    <property type="match status" value="2"/>
</dbReference>
<dbReference type="InterPro" id="IPR007235">
    <property type="entry name" value="Glyco_trans_28_C"/>
</dbReference>
<dbReference type="SUPFAM" id="SSF53756">
    <property type="entry name" value="UDP-Glycosyltransferase/glycogen phosphorylase"/>
    <property type="match status" value="1"/>
</dbReference>
<dbReference type="EMBL" id="CAEZXV010000056">
    <property type="protein sequence ID" value="CAB4702671.1"/>
    <property type="molecule type" value="Genomic_DNA"/>
</dbReference>
<dbReference type="AlphaFoldDB" id="A0A6J6PTD1"/>
<evidence type="ECO:0000256" key="1">
    <source>
        <dbReference type="ARBA" id="ARBA00022475"/>
    </source>
</evidence>
<dbReference type="GO" id="GO:0009252">
    <property type="term" value="P:peptidoglycan biosynthetic process"/>
    <property type="evidence" value="ECO:0007669"/>
    <property type="project" value="UniProtKB-KW"/>
</dbReference>
<dbReference type="Pfam" id="PF04101">
    <property type="entry name" value="Glyco_tran_28_C"/>
    <property type="match status" value="1"/>
</dbReference>
<evidence type="ECO:0000256" key="3">
    <source>
        <dbReference type="ARBA" id="ARBA00022676"/>
    </source>
</evidence>
<gene>
    <name evidence="12" type="ORF">UFOPK2598_00674</name>
</gene>
<dbReference type="InterPro" id="IPR004276">
    <property type="entry name" value="GlycoTrans_28_N"/>
</dbReference>
<evidence type="ECO:0000256" key="8">
    <source>
        <dbReference type="ARBA" id="ARBA00023306"/>
    </source>
</evidence>
<dbReference type="PANTHER" id="PTHR21015:SF22">
    <property type="entry name" value="GLYCOSYLTRANSFERASE"/>
    <property type="match status" value="1"/>
</dbReference>
<keyword evidence="8" id="KW-0131">Cell cycle</keyword>
<dbReference type="HAMAP" id="MF_00033">
    <property type="entry name" value="MurG"/>
    <property type="match status" value="1"/>
</dbReference>
<feature type="domain" description="Glycosyltransferase family 28 N-terminal" evidence="10">
    <location>
        <begin position="4"/>
        <end position="139"/>
    </location>
</feature>
<dbReference type="Pfam" id="PF03033">
    <property type="entry name" value="Glyco_transf_28"/>
    <property type="match status" value="1"/>
</dbReference>
<keyword evidence="1" id="KW-1003">Cell membrane</keyword>
<keyword evidence="4" id="KW-0808">Transferase</keyword>
<reference evidence="12" key="1">
    <citation type="submission" date="2020-05" db="EMBL/GenBank/DDBJ databases">
        <authorList>
            <person name="Chiriac C."/>
            <person name="Salcher M."/>
            <person name="Ghai R."/>
            <person name="Kavagutti S V."/>
        </authorList>
    </citation>
    <scope>NUCLEOTIDE SEQUENCE</scope>
</reference>
<evidence type="ECO:0000256" key="5">
    <source>
        <dbReference type="ARBA" id="ARBA00022960"/>
    </source>
</evidence>
<sequence>MHRVLLVGGGTAGHVEPALAVANWLLENSEDVACEFVGTKFGIERELVPSAGLKLHTILKSPLPRKFDFRAILWPIKFAIAVAQALKIVRSTDLVIGFGGYVSAPCYIAARILGVTLIIHEANAIPGWANKLGAKFADENLIAFKSTSKFGGSWQSAKLVGMPLRSDIFAISNMSKSELSAIWTDTYNELGLDRTKRTIFVFGGSLGAEAINRTISESLYFLLEKGFNVIHGVGSKNSLPKARPGYVPLAYISDMAKMYVASDLVISRGGAVTCAEIDAVNSFALIVPLPIGNGEQNANAADLVSKGAAEICDNSNFTSDWLNSNIDDLALKADSWKAKRTPISLTPAAQKIGQIVLAKIMVIPK</sequence>
<keyword evidence="5" id="KW-0133">Cell shape</keyword>
<dbReference type="PANTHER" id="PTHR21015">
    <property type="entry name" value="UDP-N-ACETYLGLUCOSAMINE--N-ACETYLMURAMYL-(PENTAPEPTIDE) PYROPHOSPHORYL-UNDECAPRENOL N-ACETYLGLUCOSAMINE TRANSFERASE 1"/>
    <property type="match status" value="1"/>
</dbReference>
<keyword evidence="3" id="KW-0328">Glycosyltransferase</keyword>
<organism evidence="12">
    <name type="scientific">freshwater metagenome</name>
    <dbReference type="NCBI Taxonomy" id="449393"/>
    <lineage>
        <taxon>unclassified sequences</taxon>
        <taxon>metagenomes</taxon>
        <taxon>ecological metagenomes</taxon>
    </lineage>
</organism>
<evidence type="ECO:0000256" key="6">
    <source>
        <dbReference type="ARBA" id="ARBA00022984"/>
    </source>
</evidence>
<feature type="domain" description="Glycosyl transferase family 28 C-terminal" evidence="11">
    <location>
        <begin position="198"/>
        <end position="339"/>
    </location>
</feature>
<dbReference type="GO" id="GO:0050511">
    <property type="term" value="F:undecaprenyldiphospho-muramoylpentapeptide beta-N-acetylglucosaminyltransferase activity"/>
    <property type="evidence" value="ECO:0007669"/>
    <property type="project" value="InterPro"/>
</dbReference>
<accession>A0A6J6PTD1</accession>
<dbReference type="GO" id="GO:0051301">
    <property type="term" value="P:cell division"/>
    <property type="evidence" value="ECO:0007669"/>
    <property type="project" value="UniProtKB-KW"/>
</dbReference>
<dbReference type="GO" id="GO:0008360">
    <property type="term" value="P:regulation of cell shape"/>
    <property type="evidence" value="ECO:0007669"/>
    <property type="project" value="UniProtKB-KW"/>
</dbReference>